<keyword evidence="4" id="KW-0418">Kinase</keyword>
<accession>A0AAP0KSA4</accession>
<comment type="similarity">
    <text evidence="7">Belongs to the protein kinase superfamily.</text>
</comment>
<evidence type="ECO:0000256" key="3">
    <source>
        <dbReference type="ARBA" id="ARBA00022741"/>
    </source>
</evidence>
<dbReference type="InterPro" id="IPR017441">
    <property type="entry name" value="Protein_kinase_ATP_BS"/>
</dbReference>
<dbReference type="PROSITE" id="PS00107">
    <property type="entry name" value="PROTEIN_KINASE_ATP"/>
    <property type="match status" value="1"/>
</dbReference>
<evidence type="ECO:0000313" key="10">
    <source>
        <dbReference type="EMBL" id="KAK9157310.1"/>
    </source>
</evidence>
<comment type="caution">
    <text evidence="10">The sequence shown here is derived from an EMBL/GenBank/DDBJ whole genome shotgun (WGS) entry which is preliminary data.</text>
</comment>
<dbReference type="SUPFAM" id="SSF56112">
    <property type="entry name" value="Protein kinase-like (PK-like)"/>
    <property type="match status" value="1"/>
</dbReference>
<organism evidence="10 11">
    <name type="scientific">Stephania cephalantha</name>
    <dbReference type="NCBI Taxonomy" id="152367"/>
    <lineage>
        <taxon>Eukaryota</taxon>
        <taxon>Viridiplantae</taxon>
        <taxon>Streptophyta</taxon>
        <taxon>Embryophyta</taxon>
        <taxon>Tracheophyta</taxon>
        <taxon>Spermatophyta</taxon>
        <taxon>Magnoliopsida</taxon>
        <taxon>Ranunculales</taxon>
        <taxon>Menispermaceae</taxon>
        <taxon>Menispermoideae</taxon>
        <taxon>Cissampelideae</taxon>
        <taxon>Stephania</taxon>
    </lineage>
</organism>
<feature type="region of interest" description="Disordered" evidence="8">
    <location>
        <begin position="379"/>
        <end position="399"/>
    </location>
</feature>
<keyword evidence="1 7" id="KW-0723">Serine/threonine-protein kinase</keyword>
<dbReference type="PANTHER" id="PTHR46146">
    <property type="entry name" value="SERINE/THREONINE-PROTEIN KINASE-LIKE PROTEIN CCR4"/>
    <property type="match status" value="1"/>
</dbReference>
<feature type="region of interest" description="Disordered" evidence="8">
    <location>
        <begin position="1"/>
        <end position="27"/>
    </location>
</feature>
<evidence type="ECO:0000259" key="9">
    <source>
        <dbReference type="PROSITE" id="PS50011"/>
    </source>
</evidence>
<dbReference type="PANTHER" id="PTHR46146:SF23">
    <property type="entry name" value="PROTEIN KINASE DOMAIN-CONTAINING PROTEIN"/>
    <property type="match status" value="1"/>
</dbReference>
<evidence type="ECO:0000256" key="7">
    <source>
        <dbReference type="RuleBase" id="RU000304"/>
    </source>
</evidence>
<dbReference type="AlphaFoldDB" id="A0AAP0KSA4"/>
<evidence type="ECO:0000256" key="6">
    <source>
        <dbReference type="PROSITE-ProRule" id="PRU10141"/>
    </source>
</evidence>
<evidence type="ECO:0000256" key="8">
    <source>
        <dbReference type="SAM" id="MobiDB-lite"/>
    </source>
</evidence>
<dbReference type="EMBL" id="JBBNAG010000002">
    <property type="protein sequence ID" value="KAK9157310.1"/>
    <property type="molecule type" value="Genomic_DNA"/>
</dbReference>
<feature type="region of interest" description="Disordered" evidence="8">
    <location>
        <begin position="82"/>
        <end position="105"/>
    </location>
</feature>
<dbReference type="SMART" id="SM00220">
    <property type="entry name" value="S_TKc"/>
    <property type="match status" value="1"/>
</dbReference>
<feature type="region of interest" description="Disordered" evidence="8">
    <location>
        <begin position="454"/>
        <end position="488"/>
    </location>
</feature>
<dbReference type="Gene3D" id="3.30.200.20">
    <property type="entry name" value="Phosphorylase Kinase, domain 1"/>
    <property type="match status" value="1"/>
</dbReference>
<dbReference type="InterPro" id="IPR000719">
    <property type="entry name" value="Prot_kinase_dom"/>
</dbReference>
<evidence type="ECO:0000313" key="11">
    <source>
        <dbReference type="Proteomes" id="UP001419268"/>
    </source>
</evidence>
<proteinExistence type="inferred from homology"/>
<feature type="binding site" evidence="6">
    <location>
        <position position="75"/>
    </location>
    <ligand>
        <name>ATP</name>
        <dbReference type="ChEBI" id="CHEBI:30616"/>
    </ligand>
</feature>
<dbReference type="InterPro" id="IPR008271">
    <property type="entry name" value="Ser/Thr_kinase_AS"/>
</dbReference>
<sequence length="496" mass="54616">MGYLSCKAESSVLTSPDPDPDPTIPTPPIKLQQFKYTDLEAATSGFSEQKLLGKGSHGSVYKGVLRSGRLVAVKKPSYHLSNPTSLSFHKNNNNSNNNNNNNNEVDNEIDILSKIHSPRLVNLLGFTHNSPNQGRLLVVEFMSNGTLYESLHLNPRPPNWGRRIRFALQTAKAIHTLHSSNPPVIHRDIKSANVLLDRNYNARLGDFGLALRCDDDDIRRLRSTPPAGTIGYLDPGYVTPDNLCTRTDVFSFGILLLEIISGRKAIDVSHSPPSIVDWAIPLIRRGKLLSIYDPRIDPPKDPSVRKQLAVMAAKCVRSSSERRPSMKDVVEGLTVLTKSVPVNAWNGFSMSMSNPCMMVDAVGRPVEAGTAKLRLFRDRGAPGNVSDHGDASHHPMRNSRRVYSDLGVGGRSNLMDLLAEADGEASFAEEGRGDDELDCESLSIQASSLRIGRTRLGGEQSNKSGGDNLWMRRNQSVRGNPSKPIIRHGRLYSKDF</sequence>
<evidence type="ECO:0000256" key="1">
    <source>
        <dbReference type="ARBA" id="ARBA00022527"/>
    </source>
</evidence>
<dbReference type="Proteomes" id="UP001419268">
    <property type="component" value="Unassembled WGS sequence"/>
</dbReference>
<dbReference type="FunFam" id="1.10.510.10:FF:000540">
    <property type="entry name" value="Serine/threonine-protein kinase-like protein"/>
    <property type="match status" value="1"/>
</dbReference>
<gene>
    <name evidence="10" type="ORF">Scep_003884</name>
</gene>
<dbReference type="Pfam" id="PF07714">
    <property type="entry name" value="PK_Tyr_Ser-Thr"/>
    <property type="match status" value="1"/>
</dbReference>
<feature type="compositionally biased region" description="Low complexity" evidence="8">
    <location>
        <begin position="91"/>
        <end position="103"/>
    </location>
</feature>
<keyword evidence="11" id="KW-1185">Reference proteome</keyword>
<evidence type="ECO:0000256" key="5">
    <source>
        <dbReference type="ARBA" id="ARBA00022840"/>
    </source>
</evidence>
<dbReference type="InterPro" id="IPR001245">
    <property type="entry name" value="Ser-Thr/Tyr_kinase_cat_dom"/>
</dbReference>
<dbReference type="PROSITE" id="PS50011">
    <property type="entry name" value="PROTEIN_KINASE_DOM"/>
    <property type="match status" value="1"/>
</dbReference>
<protein>
    <recommendedName>
        <fullName evidence="9">Protein kinase domain-containing protein</fullName>
    </recommendedName>
</protein>
<reference evidence="10 11" key="1">
    <citation type="submission" date="2024-01" db="EMBL/GenBank/DDBJ databases">
        <title>Genome assemblies of Stephania.</title>
        <authorList>
            <person name="Yang L."/>
        </authorList>
    </citation>
    <scope>NUCLEOTIDE SEQUENCE [LARGE SCALE GENOMIC DNA]</scope>
    <source>
        <strain evidence="10">JXDWG</strain>
        <tissue evidence="10">Leaf</tissue>
    </source>
</reference>
<name>A0AAP0KSA4_9MAGN</name>
<keyword evidence="3 6" id="KW-0547">Nucleotide-binding</keyword>
<dbReference type="PROSITE" id="PS00108">
    <property type="entry name" value="PROTEIN_KINASE_ST"/>
    <property type="match status" value="1"/>
</dbReference>
<keyword evidence="2" id="KW-0808">Transferase</keyword>
<feature type="domain" description="Protein kinase" evidence="9">
    <location>
        <begin position="46"/>
        <end position="336"/>
    </location>
</feature>
<dbReference type="GO" id="GO:0004674">
    <property type="term" value="F:protein serine/threonine kinase activity"/>
    <property type="evidence" value="ECO:0007669"/>
    <property type="project" value="UniProtKB-KW"/>
</dbReference>
<dbReference type="InterPro" id="IPR011009">
    <property type="entry name" value="Kinase-like_dom_sf"/>
</dbReference>
<evidence type="ECO:0000256" key="2">
    <source>
        <dbReference type="ARBA" id="ARBA00022679"/>
    </source>
</evidence>
<keyword evidence="5 6" id="KW-0067">ATP-binding</keyword>
<dbReference type="Gene3D" id="1.10.510.10">
    <property type="entry name" value="Transferase(Phosphotransferase) domain 1"/>
    <property type="match status" value="1"/>
</dbReference>
<dbReference type="GO" id="GO:0005524">
    <property type="term" value="F:ATP binding"/>
    <property type="evidence" value="ECO:0007669"/>
    <property type="project" value="UniProtKB-UniRule"/>
</dbReference>
<evidence type="ECO:0000256" key="4">
    <source>
        <dbReference type="ARBA" id="ARBA00022777"/>
    </source>
</evidence>